<gene>
    <name evidence="1" type="ORF">K457DRAFT_17404</name>
</gene>
<dbReference type="EMBL" id="KV442030">
    <property type="protein sequence ID" value="OAQ31303.1"/>
    <property type="molecule type" value="Genomic_DNA"/>
</dbReference>
<evidence type="ECO:0000313" key="2">
    <source>
        <dbReference type="Proteomes" id="UP000078512"/>
    </source>
</evidence>
<dbReference type="Proteomes" id="UP000078512">
    <property type="component" value="Unassembled WGS sequence"/>
</dbReference>
<accession>A0A197K276</accession>
<dbReference type="OrthoDB" id="5600037at2759"/>
<sequence>MRSMHAATIGALGANPLHNVSAASFTKSLFYGKYYRPAQYPLYRLSKEVHEFITSGYSGERCEVFIRGRIKRRGKVYSYNFTFAYVYEGAKPPPYGVPKYRGCLESIPKGPIVEYLAEQPSFYRVTILTSPRDRLPLHGVFHEHRLVFPYITASTGHVFFSEEIRFNKQKS</sequence>
<name>A0A197K276_9FUNG</name>
<organism evidence="1 2">
    <name type="scientific">Linnemannia elongata AG-77</name>
    <dbReference type="NCBI Taxonomy" id="1314771"/>
    <lineage>
        <taxon>Eukaryota</taxon>
        <taxon>Fungi</taxon>
        <taxon>Fungi incertae sedis</taxon>
        <taxon>Mucoromycota</taxon>
        <taxon>Mortierellomycotina</taxon>
        <taxon>Mortierellomycetes</taxon>
        <taxon>Mortierellales</taxon>
        <taxon>Mortierellaceae</taxon>
        <taxon>Linnemannia</taxon>
    </lineage>
</organism>
<protein>
    <submittedName>
        <fullName evidence="1">Uncharacterized protein</fullName>
    </submittedName>
</protein>
<keyword evidence="2" id="KW-1185">Reference proteome</keyword>
<reference evidence="1 2" key="1">
    <citation type="submission" date="2016-05" db="EMBL/GenBank/DDBJ databases">
        <title>Genome sequencing reveals origins of a unique bacterial endosymbiosis in the earliest lineages of terrestrial Fungi.</title>
        <authorList>
            <consortium name="DOE Joint Genome Institute"/>
            <person name="Uehling J."/>
            <person name="Gryganskyi A."/>
            <person name="Hameed K."/>
            <person name="Tschaplinski T."/>
            <person name="Misztal P."/>
            <person name="Wu S."/>
            <person name="Desiro A."/>
            <person name="Vande Pol N."/>
            <person name="Du Z.-Y."/>
            <person name="Zienkiewicz A."/>
            <person name="Zienkiewicz K."/>
            <person name="Morin E."/>
            <person name="Tisserant E."/>
            <person name="Splivallo R."/>
            <person name="Hainaut M."/>
            <person name="Henrissat B."/>
            <person name="Ohm R."/>
            <person name="Kuo A."/>
            <person name="Yan J."/>
            <person name="Lipzen A."/>
            <person name="Nolan M."/>
            <person name="Labutti K."/>
            <person name="Barry K."/>
            <person name="Goldstein A."/>
            <person name="Labbe J."/>
            <person name="Schadt C."/>
            <person name="Tuskan G."/>
            <person name="Grigoriev I."/>
            <person name="Martin F."/>
            <person name="Vilgalys R."/>
            <person name="Bonito G."/>
        </authorList>
    </citation>
    <scope>NUCLEOTIDE SEQUENCE [LARGE SCALE GENOMIC DNA]</scope>
    <source>
        <strain evidence="1 2">AG-77</strain>
    </source>
</reference>
<dbReference type="AlphaFoldDB" id="A0A197K276"/>
<evidence type="ECO:0000313" key="1">
    <source>
        <dbReference type="EMBL" id="OAQ31303.1"/>
    </source>
</evidence>
<proteinExistence type="predicted"/>